<comment type="subcellular location">
    <subcellularLocation>
        <location evidence="1">Cell membrane</location>
        <topology evidence="1">Multi-pass membrane protein</topology>
    </subcellularLocation>
</comment>
<dbReference type="Proteomes" id="UP000061489">
    <property type="component" value="Chromosome"/>
</dbReference>
<proteinExistence type="predicted"/>
<evidence type="ECO:0000259" key="7">
    <source>
        <dbReference type="Pfam" id="PF02706"/>
    </source>
</evidence>
<evidence type="ECO:0000256" key="2">
    <source>
        <dbReference type="ARBA" id="ARBA00022475"/>
    </source>
</evidence>
<feature type="transmembrane region" description="Helical" evidence="6">
    <location>
        <begin position="20"/>
        <end position="48"/>
    </location>
</feature>
<feature type="transmembrane region" description="Helical" evidence="6">
    <location>
        <begin position="214"/>
        <end position="236"/>
    </location>
</feature>
<evidence type="ECO:0000256" key="5">
    <source>
        <dbReference type="ARBA" id="ARBA00023136"/>
    </source>
</evidence>
<dbReference type="InterPro" id="IPR003856">
    <property type="entry name" value="LPS_length_determ_N"/>
</dbReference>
<evidence type="ECO:0000313" key="8">
    <source>
        <dbReference type="EMBL" id="AHI30139.1"/>
    </source>
</evidence>
<keyword evidence="3 6" id="KW-0812">Transmembrane</keyword>
<dbReference type="OrthoDB" id="5781423at2"/>
<evidence type="ECO:0000256" key="3">
    <source>
        <dbReference type="ARBA" id="ARBA00022692"/>
    </source>
</evidence>
<evidence type="ECO:0000256" key="1">
    <source>
        <dbReference type="ARBA" id="ARBA00004651"/>
    </source>
</evidence>
<gene>
    <name evidence="8" type="ORF">AU14_12740</name>
</gene>
<keyword evidence="4 6" id="KW-1133">Transmembrane helix</keyword>
<dbReference type="PANTHER" id="PTHR32309">
    <property type="entry name" value="TYROSINE-PROTEIN KINASE"/>
    <property type="match status" value="1"/>
</dbReference>
<dbReference type="GO" id="GO:0004713">
    <property type="term" value="F:protein tyrosine kinase activity"/>
    <property type="evidence" value="ECO:0007669"/>
    <property type="project" value="TreeGrafter"/>
</dbReference>
<evidence type="ECO:0000313" key="9">
    <source>
        <dbReference type="Proteomes" id="UP000061489"/>
    </source>
</evidence>
<protein>
    <recommendedName>
        <fullName evidence="7">Polysaccharide chain length determinant N-terminal domain-containing protein</fullName>
    </recommendedName>
</protein>
<dbReference type="EMBL" id="CP007151">
    <property type="protein sequence ID" value="AHI30139.1"/>
    <property type="molecule type" value="Genomic_DNA"/>
</dbReference>
<keyword evidence="9" id="KW-1185">Reference proteome</keyword>
<evidence type="ECO:0000256" key="4">
    <source>
        <dbReference type="ARBA" id="ARBA00022989"/>
    </source>
</evidence>
<dbReference type="HOGENOM" id="CLU_091625_0_0_6"/>
<feature type="domain" description="Polysaccharide chain length determinant N-terminal" evidence="7">
    <location>
        <begin position="13"/>
        <end position="71"/>
    </location>
</feature>
<accession>W5YMJ7</accession>
<dbReference type="GO" id="GO:0005886">
    <property type="term" value="C:plasma membrane"/>
    <property type="evidence" value="ECO:0007669"/>
    <property type="project" value="UniProtKB-SubCell"/>
</dbReference>
<evidence type="ECO:0000256" key="6">
    <source>
        <dbReference type="SAM" id="Phobius"/>
    </source>
</evidence>
<organism evidence="8 9">
    <name type="scientific">Marinobacter similis</name>
    <dbReference type="NCBI Taxonomy" id="1420916"/>
    <lineage>
        <taxon>Bacteria</taxon>
        <taxon>Pseudomonadati</taxon>
        <taxon>Pseudomonadota</taxon>
        <taxon>Gammaproteobacteria</taxon>
        <taxon>Pseudomonadales</taxon>
        <taxon>Marinobacteraceae</taxon>
        <taxon>Marinobacter</taxon>
    </lineage>
</organism>
<dbReference type="RefSeq" id="WP_041341196.1">
    <property type="nucleotide sequence ID" value="NZ_CP007151.1"/>
</dbReference>
<keyword evidence="2" id="KW-1003">Cell membrane</keyword>
<dbReference type="STRING" id="1420916.AU14_12740"/>
<keyword evidence="5 6" id="KW-0472">Membrane</keyword>
<reference evidence="8 9" key="1">
    <citation type="journal article" date="2014" name="Genome Announc.">
        <title>Draft Genome Sequences of Marinobacter similis A3d10T and Marinobacter salarius R9SW1T.</title>
        <authorList>
            <person name="Ivanova E.P."/>
            <person name="Ng H.J."/>
            <person name="Webb H.K."/>
            <person name="Feng G."/>
            <person name="Oshima K."/>
            <person name="Hattori M."/>
            <person name="Ohkuma M."/>
            <person name="Sergeev A.F."/>
            <person name="Mikhailov V.V."/>
            <person name="Crawford R.J."/>
            <person name="Sawabe T."/>
        </authorList>
    </citation>
    <scope>NUCLEOTIDE SEQUENCE [LARGE SCALE GENOMIC DNA]</scope>
    <source>
        <strain evidence="8 9">A3d10</strain>
    </source>
</reference>
<dbReference type="PANTHER" id="PTHR32309:SF13">
    <property type="entry name" value="FERRIC ENTEROBACTIN TRANSPORT PROTEIN FEPE"/>
    <property type="match status" value="1"/>
</dbReference>
<dbReference type="InterPro" id="IPR050445">
    <property type="entry name" value="Bact_polysacc_biosynth/exp"/>
</dbReference>
<sequence length="247" mass="27921">MTQYSNQKMEKPEEIGLVDLAAILVVRRMVAISVLLLTVFAGILYFLIAPDQYQYRSLFLVAQQNGATPAQSTQYLVSKLETFWLPDMESLYQKEGKRLVGKPTFDRTSGSTMIEFESLATLEDESLVRELHENLLDRLLKEQQKYLSDQKESFQQQLNSSDELIQRISGLENEQSLAAIVQVRNEIKLKLDGLRPAEVLTTARRSLKPDGRPAWQILVGFLVAGVVLGIMAAFVAEFVARVRAKLQ</sequence>
<name>W5YMJ7_9GAMM</name>
<dbReference type="Pfam" id="PF02706">
    <property type="entry name" value="Wzz"/>
    <property type="match status" value="1"/>
</dbReference>
<dbReference type="KEGG" id="msx:AU14_12740"/>
<dbReference type="AlphaFoldDB" id="W5YMJ7"/>